<evidence type="ECO:0000256" key="1">
    <source>
        <dbReference type="ARBA" id="ARBA00004123"/>
    </source>
</evidence>
<dbReference type="Proteomes" id="UP001217089">
    <property type="component" value="Unassembled WGS sequence"/>
</dbReference>
<dbReference type="EMBL" id="JARBDR010000917">
    <property type="protein sequence ID" value="KAJ8302535.1"/>
    <property type="molecule type" value="Genomic_DNA"/>
</dbReference>
<keyword evidence="3" id="KW-0677">Repeat</keyword>
<organism evidence="10 11">
    <name type="scientific">Tegillarca granosa</name>
    <name type="common">Malaysian cockle</name>
    <name type="synonym">Anadara granosa</name>
    <dbReference type="NCBI Taxonomy" id="220873"/>
    <lineage>
        <taxon>Eukaryota</taxon>
        <taxon>Metazoa</taxon>
        <taxon>Spiralia</taxon>
        <taxon>Lophotrochozoa</taxon>
        <taxon>Mollusca</taxon>
        <taxon>Bivalvia</taxon>
        <taxon>Autobranchia</taxon>
        <taxon>Pteriomorphia</taxon>
        <taxon>Arcoida</taxon>
        <taxon>Arcoidea</taxon>
        <taxon>Arcidae</taxon>
        <taxon>Tegillarca</taxon>
    </lineage>
</organism>
<keyword evidence="8" id="KW-1133">Transmembrane helix</keyword>
<proteinExistence type="predicted"/>
<keyword evidence="8" id="KW-0812">Transmembrane</keyword>
<keyword evidence="6" id="KW-0539">Nucleus</keyword>
<comment type="subcellular location">
    <subcellularLocation>
        <location evidence="1">Nucleus</location>
    </subcellularLocation>
</comment>
<name>A0ABQ9EGH9_TEGGR</name>
<dbReference type="PROSITE" id="PS50157">
    <property type="entry name" value="ZINC_FINGER_C2H2_2"/>
    <property type="match status" value="5"/>
</dbReference>
<keyword evidence="11" id="KW-1185">Reference proteome</keyword>
<evidence type="ECO:0000256" key="4">
    <source>
        <dbReference type="ARBA" id="ARBA00022771"/>
    </source>
</evidence>
<evidence type="ECO:0000259" key="9">
    <source>
        <dbReference type="PROSITE" id="PS50157"/>
    </source>
</evidence>
<keyword evidence="5" id="KW-0862">Zinc</keyword>
<evidence type="ECO:0000256" key="2">
    <source>
        <dbReference type="ARBA" id="ARBA00022723"/>
    </source>
</evidence>
<dbReference type="SUPFAM" id="SSF57667">
    <property type="entry name" value="beta-beta-alpha zinc fingers"/>
    <property type="match status" value="4"/>
</dbReference>
<feature type="domain" description="C2H2-type" evidence="9">
    <location>
        <begin position="66"/>
        <end position="88"/>
    </location>
</feature>
<dbReference type="PANTHER" id="PTHR24394:SF29">
    <property type="entry name" value="MYONEURIN"/>
    <property type="match status" value="1"/>
</dbReference>
<feature type="domain" description="C2H2-type" evidence="9">
    <location>
        <begin position="38"/>
        <end position="65"/>
    </location>
</feature>
<feature type="transmembrane region" description="Helical" evidence="8">
    <location>
        <begin position="243"/>
        <end position="261"/>
    </location>
</feature>
<keyword evidence="2" id="KW-0479">Metal-binding</keyword>
<dbReference type="PANTHER" id="PTHR24394">
    <property type="entry name" value="ZINC FINGER PROTEIN"/>
    <property type="match status" value="1"/>
</dbReference>
<feature type="domain" description="C2H2-type" evidence="9">
    <location>
        <begin position="138"/>
        <end position="165"/>
    </location>
</feature>
<dbReference type="SMART" id="SM00355">
    <property type="entry name" value="ZnF_C2H2"/>
    <property type="match status" value="6"/>
</dbReference>
<gene>
    <name evidence="10" type="ORF">KUTeg_018931</name>
</gene>
<reference evidence="10 11" key="1">
    <citation type="submission" date="2022-12" db="EMBL/GenBank/DDBJ databases">
        <title>Chromosome-level genome of Tegillarca granosa.</title>
        <authorList>
            <person name="Kim J."/>
        </authorList>
    </citation>
    <scope>NUCLEOTIDE SEQUENCE [LARGE SCALE GENOMIC DNA]</scope>
    <source>
        <strain evidence="10">Teg-2019</strain>
        <tissue evidence="10">Adductor muscle</tissue>
    </source>
</reference>
<dbReference type="Pfam" id="PF00096">
    <property type="entry name" value="zf-C2H2"/>
    <property type="match status" value="5"/>
</dbReference>
<sequence length="265" mass="30742">MVTHTKDKPFKCNICDKRFNHRSNLFSHKRIHTGDRPFSCEICGKSFVHKNNYTTHILRHSTDKPHKCYICGKGFILKSILNQHMKIHKVQVNGIVNIKTEPDESVSLINQFVQNAISQHSAEPVFEHLDPSEVKQLFECSVCEEEFKDKMWLEIHLKTHTENPFKCKSCHLEFNDIFALQDHFDGAHSATYKCQICNQEFRVKPHTCETCGKSFVQRAALLKHQRLHSEETPFSCEICGEKFSNKFVILVIVTLFILLSLNQVV</sequence>
<dbReference type="InterPro" id="IPR013087">
    <property type="entry name" value="Znf_C2H2_type"/>
</dbReference>
<keyword evidence="4 7" id="KW-0863">Zinc-finger</keyword>
<protein>
    <recommendedName>
        <fullName evidence="9">C2H2-type domain-containing protein</fullName>
    </recommendedName>
</protein>
<feature type="domain" description="C2H2-type" evidence="9">
    <location>
        <begin position="10"/>
        <end position="37"/>
    </location>
</feature>
<dbReference type="PROSITE" id="PS00028">
    <property type="entry name" value="ZINC_FINGER_C2H2_1"/>
    <property type="match status" value="6"/>
</dbReference>
<evidence type="ECO:0000313" key="11">
    <source>
        <dbReference type="Proteomes" id="UP001217089"/>
    </source>
</evidence>
<comment type="caution">
    <text evidence="10">The sequence shown here is derived from an EMBL/GenBank/DDBJ whole genome shotgun (WGS) entry which is preliminary data.</text>
</comment>
<evidence type="ECO:0000256" key="7">
    <source>
        <dbReference type="PROSITE-ProRule" id="PRU00042"/>
    </source>
</evidence>
<evidence type="ECO:0000256" key="8">
    <source>
        <dbReference type="SAM" id="Phobius"/>
    </source>
</evidence>
<dbReference type="InterPro" id="IPR036236">
    <property type="entry name" value="Znf_C2H2_sf"/>
</dbReference>
<accession>A0ABQ9EGH9</accession>
<keyword evidence="8" id="KW-0472">Membrane</keyword>
<evidence type="ECO:0000256" key="3">
    <source>
        <dbReference type="ARBA" id="ARBA00022737"/>
    </source>
</evidence>
<feature type="domain" description="C2H2-type" evidence="9">
    <location>
        <begin position="206"/>
        <end position="233"/>
    </location>
</feature>
<dbReference type="Gene3D" id="3.30.160.60">
    <property type="entry name" value="Classic Zinc Finger"/>
    <property type="match status" value="6"/>
</dbReference>
<evidence type="ECO:0000313" key="10">
    <source>
        <dbReference type="EMBL" id="KAJ8302535.1"/>
    </source>
</evidence>
<evidence type="ECO:0000256" key="6">
    <source>
        <dbReference type="ARBA" id="ARBA00023242"/>
    </source>
</evidence>
<evidence type="ECO:0000256" key="5">
    <source>
        <dbReference type="ARBA" id="ARBA00022833"/>
    </source>
</evidence>